<sequence>MSFEPEANVPGGNDDGPAAPCAGPEEGGQGSNNDTTSVAGGGGGEMIPEINGGERITEEAVDASFMQRALSEASRFRKETTKIQDKRGALFADLGGAARMSELTQEHSRETFAAGREVSRPANE</sequence>
<feature type="region of interest" description="Disordered" evidence="1">
    <location>
        <begin position="101"/>
        <end position="124"/>
    </location>
</feature>
<proteinExistence type="predicted"/>
<accession>A0A6U4Q8S1</accession>
<gene>
    <name evidence="2" type="ORF">HAND1043_LOCUS1920</name>
</gene>
<feature type="region of interest" description="Disordered" evidence="1">
    <location>
        <begin position="1"/>
        <end position="58"/>
    </location>
</feature>
<protein>
    <submittedName>
        <fullName evidence="2">Uncharacterized protein</fullName>
    </submittedName>
</protein>
<evidence type="ECO:0000256" key="1">
    <source>
        <dbReference type="SAM" id="MobiDB-lite"/>
    </source>
</evidence>
<reference evidence="2" key="1">
    <citation type="submission" date="2021-01" db="EMBL/GenBank/DDBJ databases">
        <authorList>
            <person name="Corre E."/>
            <person name="Pelletier E."/>
            <person name="Niang G."/>
            <person name="Scheremetjew M."/>
            <person name="Finn R."/>
            <person name="Kale V."/>
            <person name="Holt S."/>
            <person name="Cochrane G."/>
            <person name="Meng A."/>
            <person name="Brown T."/>
            <person name="Cohen L."/>
        </authorList>
    </citation>
    <scope>NUCLEOTIDE SEQUENCE</scope>
    <source>
        <strain evidence="2">CCMP441</strain>
    </source>
</reference>
<name>A0A6U4Q8S1_HEMAN</name>
<dbReference type="AlphaFoldDB" id="A0A6U4Q8S1"/>
<evidence type="ECO:0000313" key="2">
    <source>
        <dbReference type="EMBL" id="CAD8735429.1"/>
    </source>
</evidence>
<organism evidence="2">
    <name type="scientific">Hemiselmis andersenii</name>
    <name type="common">Cryptophyte alga</name>
    <dbReference type="NCBI Taxonomy" id="464988"/>
    <lineage>
        <taxon>Eukaryota</taxon>
        <taxon>Cryptophyceae</taxon>
        <taxon>Cryptomonadales</taxon>
        <taxon>Hemiselmidaceae</taxon>
        <taxon>Hemiselmis</taxon>
    </lineage>
</organism>
<dbReference type="EMBL" id="HBFK01003167">
    <property type="protein sequence ID" value="CAD8735429.1"/>
    <property type="molecule type" value="Transcribed_RNA"/>
</dbReference>